<dbReference type="AlphaFoldDB" id="E3C6R5"/>
<reference evidence="1 2" key="1">
    <citation type="submission" date="2010-10" db="EMBL/GenBank/DDBJ databases">
        <authorList>
            <person name="Durkin A.S."/>
            <person name="Madupu R."/>
            <person name="Torralba M."/>
            <person name="Gillis M."/>
            <person name="Methe B."/>
            <person name="Sutton G."/>
            <person name="Nelson K.E."/>
        </authorList>
    </citation>
    <scope>NUCLEOTIDE SEQUENCE [LARGE SCALE GENOMIC DNA]</scope>
    <source>
        <strain evidence="1 2">PB013-T2-3</strain>
    </source>
</reference>
<dbReference type="EMBL" id="AEKL01000025">
    <property type="protein sequence ID" value="EFQ53627.1"/>
    <property type="molecule type" value="Genomic_DNA"/>
</dbReference>
<sequence length="46" mass="5495">MKENKKEHRLSNREALVFASVLLPVNAFFKLYLADQEKYDLRNRAK</sequence>
<organism evidence="1 2">
    <name type="scientific">Limosilactobacillus oris PB013-T2-3</name>
    <dbReference type="NCBI Taxonomy" id="908339"/>
    <lineage>
        <taxon>Bacteria</taxon>
        <taxon>Bacillati</taxon>
        <taxon>Bacillota</taxon>
        <taxon>Bacilli</taxon>
        <taxon>Lactobacillales</taxon>
        <taxon>Lactobacillaceae</taxon>
        <taxon>Limosilactobacillus</taxon>
    </lineage>
</organism>
<proteinExistence type="predicted"/>
<evidence type="ECO:0000313" key="2">
    <source>
        <dbReference type="Proteomes" id="UP000003070"/>
    </source>
</evidence>
<protein>
    <submittedName>
        <fullName evidence="1">Uncharacterized protein</fullName>
    </submittedName>
</protein>
<accession>E3C6R5</accession>
<dbReference type="RefSeq" id="WP_003711853.1">
    <property type="nucleotide sequence ID" value="NZ_AEKL01000025.1"/>
</dbReference>
<comment type="caution">
    <text evidence="1">The sequence shown here is derived from an EMBL/GenBank/DDBJ whole genome shotgun (WGS) entry which is preliminary data.</text>
</comment>
<dbReference type="Proteomes" id="UP000003070">
    <property type="component" value="Unassembled WGS sequence"/>
</dbReference>
<evidence type="ECO:0000313" key="1">
    <source>
        <dbReference type="EMBL" id="EFQ53627.1"/>
    </source>
</evidence>
<name>E3C6R5_9LACO</name>
<gene>
    <name evidence="1" type="ORF">HMPREF9265_1877</name>
</gene>